<protein>
    <submittedName>
        <fullName evidence="2">Uncharacterized protein</fullName>
    </submittedName>
</protein>
<proteinExistence type="predicted"/>
<reference evidence="2" key="1">
    <citation type="submission" date="2021-10" db="EMBL/GenBank/DDBJ databases">
        <title>Tamlana sargassums sp. nov., and Tamlana laminarinivorans sp. nov., two new bacteria isolated from the brown alga.</title>
        <authorList>
            <person name="Li J."/>
        </authorList>
    </citation>
    <scope>NUCLEOTIDE SEQUENCE</scope>
    <source>
        <strain evidence="2">PT2-4</strain>
    </source>
</reference>
<keyword evidence="1" id="KW-1133">Transmembrane helix</keyword>
<dbReference type="Proteomes" id="UP001139199">
    <property type="component" value="Unassembled WGS sequence"/>
</dbReference>
<comment type="caution">
    <text evidence="2">The sequence shown here is derived from an EMBL/GenBank/DDBJ whole genome shotgun (WGS) entry which is preliminary data.</text>
</comment>
<evidence type="ECO:0000313" key="2">
    <source>
        <dbReference type="EMBL" id="MCB4798695.1"/>
    </source>
</evidence>
<dbReference type="AlphaFoldDB" id="A0A9X1I0I2"/>
<keyword evidence="1" id="KW-0812">Transmembrane</keyword>
<name>A0A9X1I0I2_9FLAO</name>
<gene>
    <name evidence="2" type="ORF">LG649_07555</name>
</gene>
<evidence type="ECO:0000256" key="1">
    <source>
        <dbReference type="SAM" id="Phobius"/>
    </source>
</evidence>
<feature type="transmembrane region" description="Helical" evidence="1">
    <location>
        <begin position="9"/>
        <end position="29"/>
    </location>
</feature>
<accession>A0A9X1I0I2</accession>
<feature type="transmembrane region" description="Helical" evidence="1">
    <location>
        <begin position="35"/>
        <end position="58"/>
    </location>
</feature>
<organism evidence="2 3">
    <name type="scientific">Neotamlana laminarinivorans</name>
    <dbReference type="NCBI Taxonomy" id="2883124"/>
    <lineage>
        <taxon>Bacteria</taxon>
        <taxon>Pseudomonadati</taxon>
        <taxon>Bacteroidota</taxon>
        <taxon>Flavobacteriia</taxon>
        <taxon>Flavobacteriales</taxon>
        <taxon>Flavobacteriaceae</taxon>
        <taxon>Neotamlana</taxon>
    </lineage>
</organism>
<dbReference type="EMBL" id="JAJAPW010000003">
    <property type="protein sequence ID" value="MCB4798695.1"/>
    <property type="molecule type" value="Genomic_DNA"/>
</dbReference>
<keyword evidence="3" id="KW-1185">Reference proteome</keyword>
<evidence type="ECO:0000313" key="3">
    <source>
        <dbReference type="Proteomes" id="UP001139199"/>
    </source>
</evidence>
<dbReference type="RefSeq" id="WP_226542913.1">
    <property type="nucleotide sequence ID" value="NZ_JAJAPW010000003.1"/>
</dbReference>
<sequence length="309" mass="36813">MNWKDTRDWIYKNLFWILIIVSILILWLSSSITNVWWNSILEKAGIAILSSGVFASVLKSIQFTGIFKDEVSKVMLETDFIKNRRDLPELWSKISKIIYDRKFKKISKDLEQIILDNYFPTNSKYYYKDYFVTINIEKIDKDFNIFYTQTCTYDVIVAKNEDDITLTLETTITQQDDVESSSIINELEYFKVNGNEQKTKEDPETVDDKNFSRYFMDIKGKGPHKVESKYKRRYSLKNENYKLFRLNHFTKNMDVAISYPKNVCVSFFNIGLIKKFEHVHVEFENQIHRKHRKSLIFPKQGFGMSFEKK</sequence>
<keyword evidence="1" id="KW-0472">Membrane</keyword>